<proteinExistence type="inferred from homology"/>
<name>A0ABR3GCD3_9PEZI</name>
<dbReference type="Proteomes" id="UP001447188">
    <property type="component" value="Unassembled WGS sequence"/>
</dbReference>
<dbReference type="InterPro" id="IPR036065">
    <property type="entry name" value="BolA-like_sf"/>
</dbReference>
<accession>A0ABR3GCD3</accession>
<evidence type="ECO:0000313" key="3">
    <source>
        <dbReference type="Proteomes" id="UP001447188"/>
    </source>
</evidence>
<dbReference type="PANTHER" id="PTHR46230:SF7">
    <property type="entry name" value="BOLA-LIKE PROTEIN 1"/>
    <property type="match status" value="1"/>
</dbReference>
<comment type="caution">
    <text evidence="2">The sequence shown here is derived from an EMBL/GenBank/DDBJ whole genome shotgun (WGS) entry which is preliminary data.</text>
</comment>
<reference evidence="2 3" key="1">
    <citation type="submission" date="2024-02" db="EMBL/GenBank/DDBJ databases">
        <title>Discinaceae phylogenomics.</title>
        <authorList>
            <person name="Dirks A.C."/>
            <person name="James T.Y."/>
        </authorList>
    </citation>
    <scope>NUCLEOTIDE SEQUENCE [LARGE SCALE GENOMIC DNA]</scope>
    <source>
        <strain evidence="2 3">ACD0624</strain>
    </source>
</reference>
<comment type="similarity">
    <text evidence="1">Belongs to the BolA/IbaG family.</text>
</comment>
<keyword evidence="3" id="KW-1185">Reference proteome</keyword>
<dbReference type="InterPro" id="IPR002634">
    <property type="entry name" value="BolA"/>
</dbReference>
<dbReference type="SUPFAM" id="SSF82657">
    <property type="entry name" value="BolA-like"/>
    <property type="match status" value="1"/>
</dbReference>
<evidence type="ECO:0000256" key="1">
    <source>
        <dbReference type="RuleBase" id="RU003860"/>
    </source>
</evidence>
<evidence type="ECO:0000313" key="2">
    <source>
        <dbReference type="EMBL" id="KAL0633357.1"/>
    </source>
</evidence>
<organism evidence="2 3">
    <name type="scientific">Discina gigas</name>
    <dbReference type="NCBI Taxonomy" id="1032678"/>
    <lineage>
        <taxon>Eukaryota</taxon>
        <taxon>Fungi</taxon>
        <taxon>Dikarya</taxon>
        <taxon>Ascomycota</taxon>
        <taxon>Pezizomycotina</taxon>
        <taxon>Pezizomycetes</taxon>
        <taxon>Pezizales</taxon>
        <taxon>Discinaceae</taxon>
        <taxon>Discina</taxon>
    </lineage>
</organism>
<sequence length="131" mass="14825">MASNTPMEDTIRQKVVYILTIDRRMAIGVNTDMRQLTTALAPTTLEILNDSRKHSHHQAMEGVTSKETHFRLVITSAVFRSKPQLARHRVVNALLKDELEREGGIHALQLKTLTPEEEERLTKAKEVDGKA</sequence>
<protein>
    <submittedName>
        <fullName evidence="2">BolA domain UV induced protein Uvi31</fullName>
    </submittedName>
</protein>
<gene>
    <name evidence="2" type="primary">uvi31</name>
    <name evidence="2" type="ORF">Q9L58_007730</name>
</gene>
<dbReference type="Gene3D" id="3.30.300.90">
    <property type="entry name" value="BolA-like"/>
    <property type="match status" value="1"/>
</dbReference>
<dbReference type="EMBL" id="JBBBZM010000128">
    <property type="protein sequence ID" value="KAL0633357.1"/>
    <property type="molecule type" value="Genomic_DNA"/>
</dbReference>
<dbReference type="Pfam" id="PF01722">
    <property type="entry name" value="BolA"/>
    <property type="match status" value="1"/>
</dbReference>
<dbReference type="PANTHER" id="PTHR46230">
    <property type="match status" value="1"/>
</dbReference>